<name>A0A9X3P857_9ACTN</name>
<dbReference type="EMBL" id="JAPZVP010000002">
    <property type="protein sequence ID" value="MDA1358500.1"/>
    <property type="molecule type" value="Genomic_DNA"/>
</dbReference>
<protein>
    <submittedName>
        <fullName evidence="2">Uncharacterized protein</fullName>
    </submittedName>
</protein>
<feature type="compositionally biased region" description="Basic and acidic residues" evidence="1">
    <location>
        <begin position="261"/>
        <end position="285"/>
    </location>
</feature>
<proteinExistence type="predicted"/>
<evidence type="ECO:0000313" key="2">
    <source>
        <dbReference type="EMBL" id="MDA1358500.1"/>
    </source>
</evidence>
<feature type="region of interest" description="Disordered" evidence="1">
    <location>
        <begin position="253"/>
        <end position="285"/>
    </location>
</feature>
<reference evidence="2" key="1">
    <citation type="submission" date="2022-12" db="EMBL/GenBank/DDBJ databases">
        <title>Gycomyces niveus sp.nov.,a novel actinomycete isolated from soil in Shouguan.</title>
        <authorList>
            <person name="Yang X."/>
        </authorList>
    </citation>
    <scope>NUCLEOTIDE SEQUENCE</scope>
    <source>
        <strain evidence="2">NEAU-A15</strain>
    </source>
</reference>
<gene>
    <name evidence="2" type="ORF">O1R50_02640</name>
</gene>
<sequence>MRGDEPELVAGVAQVGELLVGARAEQLGQLDRVREVHGLGRGVRGRRGGAPPVEVVPARSPGGPVELGDEGDRDLGAVGSVLGLEVALHGQLPAHLGLVLHRVDAVAHRLLVQGASGAGGEALAVVEDARAVDDGGLLRGLLLAVLVLEGVVDDGVLPPPVQLPGLGGQLLDDLLGALDVGFVGVERAVQAAAVGGLVGLDARAAALVRVLAEHAAPAGQQPGEIGPDHGRGVVGIEELDPFAVEVLRHLVGHPTKVPGRTRSERDARPRGRDRGRRSPREARER</sequence>
<evidence type="ECO:0000256" key="1">
    <source>
        <dbReference type="SAM" id="MobiDB-lite"/>
    </source>
</evidence>
<dbReference type="AlphaFoldDB" id="A0A9X3P857"/>
<organism evidence="2 3">
    <name type="scientific">Glycomyces luteolus</name>
    <dbReference type="NCBI Taxonomy" id="2670330"/>
    <lineage>
        <taxon>Bacteria</taxon>
        <taxon>Bacillati</taxon>
        <taxon>Actinomycetota</taxon>
        <taxon>Actinomycetes</taxon>
        <taxon>Glycomycetales</taxon>
        <taxon>Glycomycetaceae</taxon>
        <taxon>Glycomyces</taxon>
    </lineage>
</organism>
<comment type="caution">
    <text evidence="2">The sequence shown here is derived from an EMBL/GenBank/DDBJ whole genome shotgun (WGS) entry which is preliminary data.</text>
</comment>
<accession>A0A9X3P857</accession>
<evidence type="ECO:0000313" key="3">
    <source>
        <dbReference type="Proteomes" id="UP001146067"/>
    </source>
</evidence>
<dbReference type="Proteomes" id="UP001146067">
    <property type="component" value="Unassembled WGS sequence"/>
</dbReference>
<keyword evidence="3" id="KW-1185">Reference proteome</keyword>